<sequence>MKFKKYGQLVLALVVSLGFCLSLTSCTVDYTIAYLYVTGEQYNQIGAFKIANNTGNLTAIQNQPFGSGGTNPVRSLVSTTGRYLYVLNEGSLDSSTETYSGSNVAVFSVGGDGTLATQQTYTSQGNAPLRFALSSSGSFMYVLDQYEPTTAGDTGETFDSLSAATAAGYPCPDPSTSGLYHPVGDITAFSVDSNTGRLSLITNAQQTTSSGTQLPYFPVGCNPIDFKVGASYVYTVNQTDASGSNVTSVYIYALNSSSGQLTVSSSSPQTITSAETITMIGSDQASKYIYLLDSGLDQIDAYTIGTNGVLQAISNSPFTNSQSAAGNPVQLTSDSKSKFLYVANDGPSSTLGNTSSDISAYTIASNGVLASVSGAPFGTGSSPRCIIEDPSNQYIFTADYTSSTVTGHVLDPNSGVLTDLRNKTSYATVGNPTWCVADSHTD</sequence>
<evidence type="ECO:0000256" key="3">
    <source>
        <dbReference type="SAM" id="SignalP"/>
    </source>
</evidence>
<gene>
    <name evidence="4" type="ORF">ESZ00_00935</name>
</gene>
<accession>A0A4Q1SGU8</accession>
<dbReference type="PANTHER" id="PTHR30344">
    <property type="entry name" value="6-PHOSPHOGLUCONOLACTONASE-RELATED"/>
    <property type="match status" value="1"/>
</dbReference>
<name>A0A4Q1SGU8_9BACT</name>
<evidence type="ECO:0000256" key="1">
    <source>
        <dbReference type="ARBA" id="ARBA00005564"/>
    </source>
</evidence>
<evidence type="ECO:0000313" key="4">
    <source>
        <dbReference type="EMBL" id="RXS96553.1"/>
    </source>
</evidence>
<dbReference type="InterPro" id="IPR050282">
    <property type="entry name" value="Cycloisomerase_2"/>
</dbReference>
<dbReference type="SUPFAM" id="SSF75011">
    <property type="entry name" value="3-carboxy-cis,cis-mucoante lactonizing enzyme"/>
    <property type="match status" value="1"/>
</dbReference>
<protein>
    <recommendedName>
        <fullName evidence="6">6-phosphogluconolactonase</fullName>
    </recommendedName>
</protein>
<feature type="chain" id="PRO_5021022125" description="6-phosphogluconolactonase" evidence="3">
    <location>
        <begin position="28"/>
        <end position="442"/>
    </location>
</feature>
<comment type="similarity">
    <text evidence="1">Belongs to the cycloisomerase 2 family.</text>
</comment>
<dbReference type="GO" id="GO:0006006">
    <property type="term" value="P:glucose metabolic process"/>
    <property type="evidence" value="ECO:0007669"/>
    <property type="project" value="UniProtKB-KW"/>
</dbReference>
<dbReference type="Pfam" id="PF10282">
    <property type="entry name" value="Lactonase"/>
    <property type="match status" value="2"/>
</dbReference>
<feature type="signal peptide" evidence="3">
    <location>
        <begin position="1"/>
        <end position="27"/>
    </location>
</feature>
<keyword evidence="2" id="KW-0313">Glucose metabolism</keyword>
<dbReference type="PROSITE" id="PS51257">
    <property type="entry name" value="PROKAR_LIPOPROTEIN"/>
    <property type="match status" value="1"/>
</dbReference>
<dbReference type="EMBL" id="SDMK01000001">
    <property type="protein sequence ID" value="RXS96553.1"/>
    <property type="molecule type" value="Genomic_DNA"/>
</dbReference>
<evidence type="ECO:0000313" key="5">
    <source>
        <dbReference type="Proteomes" id="UP000290253"/>
    </source>
</evidence>
<comment type="caution">
    <text evidence="4">The sequence shown here is derived from an EMBL/GenBank/DDBJ whole genome shotgun (WGS) entry which is preliminary data.</text>
</comment>
<keyword evidence="3" id="KW-0732">Signal</keyword>
<organism evidence="4 5">
    <name type="scientific">Silvibacterium dinghuense</name>
    <dbReference type="NCBI Taxonomy" id="1560006"/>
    <lineage>
        <taxon>Bacteria</taxon>
        <taxon>Pseudomonadati</taxon>
        <taxon>Acidobacteriota</taxon>
        <taxon>Terriglobia</taxon>
        <taxon>Terriglobales</taxon>
        <taxon>Acidobacteriaceae</taxon>
        <taxon>Silvibacterium</taxon>
    </lineage>
</organism>
<evidence type="ECO:0008006" key="6">
    <source>
        <dbReference type="Google" id="ProtNLM"/>
    </source>
</evidence>
<dbReference type="InterPro" id="IPR019405">
    <property type="entry name" value="Lactonase_7-beta_prop"/>
</dbReference>
<dbReference type="RefSeq" id="WP_129206302.1">
    <property type="nucleotide sequence ID" value="NZ_BMGU01000001.1"/>
</dbReference>
<dbReference type="Proteomes" id="UP000290253">
    <property type="component" value="Unassembled WGS sequence"/>
</dbReference>
<reference evidence="4 5" key="1">
    <citation type="journal article" date="2016" name="Int. J. Syst. Evol. Microbiol.">
        <title>Acidipila dinghuensis sp. nov., an acidobacterium isolated from forest soil.</title>
        <authorList>
            <person name="Jiang Y.W."/>
            <person name="Wang J."/>
            <person name="Chen M.H."/>
            <person name="Lv Y.Y."/>
            <person name="Qiu L.H."/>
        </authorList>
    </citation>
    <scope>NUCLEOTIDE SEQUENCE [LARGE SCALE GENOMIC DNA]</scope>
    <source>
        <strain evidence="4 5">DHOF10</strain>
    </source>
</reference>
<dbReference type="InterPro" id="IPR015943">
    <property type="entry name" value="WD40/YVTN_repeat-like_dom_sf"/>
</dbReference>
<dbReference type="AlphaFoldDB" id="A0A4Q1SGU8"/>
<dbReference type="Gene3D" id="2.130.10.10">
    <property type="entry name" value="YVTN repeat-like/Quinoprotein amine dehydrogenase"/>
    <property type="match status" value="3"/>
</dbReference>
<keyword evidence="2" id="KW-0119">Carbohydrate metabolism</keyword>
<dbReference type="GO" id="GO:0017057">
    <property type="term" value="F:6-phosphogluconolactonase activity"/>
    <property type="evidence" value="ECO:0007669"/>
    <property type="project" value="TreeGrafter"/>
</dbReference>
<proteinExistence type="inferred from homology"/>
<dbReference type="PANTHER" id="PTHR30344:SF1">
    <property type="entry name" value="6-PHOSPHOGLUCONOLACTONASE"/>
    <property type="match status" value="1"/>
</dbReference>
<evidence type="ECO:0000256" key="2">
    <source>
        <dbReference type="ARBA" id="ARBA00022526"/>
    </source>
</evidence>
<dbReference type="OrthoDB" id="107999at2"/>
<keyword evidence="5" id="KW-1185">Reference proteome</keyword>